<gene>
    <name evidence="2" type="ORF">RL74_23905</name>
</gene>
<protein>
    <submittedName>
        <fullName evidence="2">Antibiotic biosynthesis monooxygenase</fullName>
    </submittedName>
</protein>
<comment type="caution">
    <text evidence="2">The sequence shown here is derived from an EMBL/GenBank/DDBJ whole genome shotgun (WGS) entry which is preliminary data.</text>
</comment>
<dbReference type="Gene3D" id="3.30.70.100">
    <property type="match status" value="1"/>
</dbReference>
<dbReference type="InterPro" id="IPR011008">
    <property type="entry name" value="Dimeric_a/b-barrel"/>
</dbReference>
<feature type="domain" description="ABM" evidence="1">
    <location>
        <begin position="7"/>
        <end position="96"/>
    </location>
</feature>
<dbReference type="Proteomes" id="UP000032101">
    <property type="component" value="Unassembled WGS sequence"/>
</dbReference>
<evidence type="ECO:0000259" key="1">
    <source>
        <dbReference type="PROSITE" id="PS51725"/>
    </source>
</evidence>
<proteinExistence type="predicted"/>
<evidence type="ECO:0000313" key="2">
    <source>
        <dbReference type="EMBL" id="KIQ56852.1"/>
    </source>
</evidence>
<organism evidence="2 3">
    <name type="scientific">Pseudomonas fluorescens</name>
    <dbReference type="NCBI Taxonomy" id="294"/>
    <lineage>
        <taxon>Bacteria</taxon>
        <taxon>Pseudomonadati</taxon>
        <taxon>Pseudomonadota</taxon>
        <taxon>Gammaproteobacteria</taxon>
        <taxon>Pseudomonadales</taxon>
        <taxon>Pseudomonadaceae</taxon>
        <taxon>Pseudomonas</taxon>
    </lineage>
</organism>
<dbReference type="PROSITE" id="PS51725">
    <property type="entry name" value="ABM"/>
    <property type="match status" value="1"/>
</dbReference>
<dbReference type="EMBL" id="JXNZ01000318">
    <property type="protein sequence ID" value="KIQ56852.1"/>
    <property type="molecule type" value="Genomic_DNA"/>
</dbReference>
<dbReference type="SUPFAM" id="SSF54909">
    <property type="entry name" value="Dimeric alpha+beta barrel"/>
    <property type="match status" value="1"/>
</dbReference>
<sequence>MTTQIPVSHMVFVRARSGCSKQLGARLSTLVAPSRQSPGCLHFALQQSQCDADLWLVSGLWTHQQVMEAYFNSPAMAIFSALVQDLVVSSLDFHTFREVSAAQATEGCLATVHKLAG</sequence>
<dbReference type="OrthoDB" id="6883197at2"/>
<accession>A0A0D0P7Z0</accession>
<keyword evidence="2" id="KW-0560">Oxidoreductase</keyword>
<dbReference type="Pfam" id="PF03992">
    <property type="entry name" value="ABM"/>
    <property type="match status" value="1"/>
</dbReference>
<name>A0A0D0P7Z0_PSEFL</name>
<dbReference type="PATRIC" id="fig|294.124.peg.4941"/>
<reference evidence="2 3" key="1">
    <citation type="submission" date="2015-01" db="EMBL/GenBank/DDBJ databases">
        <title>Draft Genome Sequence of the Biocontrol and Plant Growth-Promoting Rhizobacteria (PGPR) Pseudomonas fluorescens UM270.</title>
        <authorList>
            <person name="Hernandez-Salmeron J.E."/>
            <person name="Santoyo G."/>
            <person name="Moreno-Hagelsieb G."/>
            <person name="Hernandez-Leon R."/>
        </authorList>
    </citation>
    <scope>NUCLEOTIDE SEQUENCE [LARGE SCALE GENOMIC DNA]</scope>
    <source>
        <strain evidence="2 3">UM270</strain>
    </source>
</reference>
<evidence type="ECO:0000313" key="3">
    <source>
        <dbReference type="Proteomes" id="UP000032101"/>
    </source>
</evidence>
<dbReference type="AlphaFoldDB" id="A0A0D0P7Z0"/>
<dbReference type="InterPro" id="IPR007138">
    <property type="entry name" value="ABM_dom"/>
</dbReference>
<dbReference type="GO" id="GO:0004497">
    <property type="term" value="F:monooxygenase activity"/>
    <property type="evidence" value="ECO:0007669"/>
    <property type="project" value="UniProtKB-KW"/>
</dbReference>
<dbReference type="RefSeq" id="WP_042732272.1">
    <property type="nucleotide sequence ID" value="NZ_JXNZ01000318.1"/>
</dbReference>
<keyword evidence="2" id="KW-0503">Monooxygenase</keyword>